<dbReference type="RefSeq" id="WP_348712865.1">
    <property type="nucleotide sequence ID" value="NZ_CAXIXY010000005.1"/>
</dbReference>
<feature type="signal peptide" evidence="2">
    <location>
        <begin position="1"/>
        <end position="19"/>
    </location>
</feature>
<protein>
    <recommendedName>
        <fullName evidence="5">Peptidase C39-like protein</fullName>
    </recommendedName>
</protein>
<reference evidence="3 4" key="1">
    <citation type="submission" date="2024-05" db="EMBL/GenBank/DDBJ databases">
        <authorList>
            <person name="Duchaud E."/>
        </authorList>
    </citation>
    <scope>NUCLEOTIDE SEQUENCE [LARGE SCALE GENOMIC DNA]</scope>
    <source>
        <strain evidence="3">Ena-SAMPLE-TAB-13-05-2024-13:56:06:370-140302</strain>
    </source>
</reference>
<dbReference type="Proteomes" id="UP001497416">
    <property type="component" value="Unassembled WGS sequence"/>
</dbReference>
<keyword evidence="4" id="KW-1185">Reference proteome</keyword>
<evidence type="ECO:0000256" key="1">
    <source>
        <dbReference type="SAM" id="MobiDB-lite"/>
    </source>
</evidence>
<dbReference type="PROSITE" id="PS51257">
    <property type="entry name" value="PROKAR_LIPOPROTEIN"/>
    <property type="match status" value="1"/>
</dbReference>
<gene>
    <name evidence="3" type="ORF">T190607A01A_30446</name>
</gene>
<feature type="chain" id="PRO_5045549480" description="Peptidase C39-like protein" evidence="2">
    <location>
        <begin position="20"/>
        <end position="210"/>
    </location>
</feature>
<evidence type="ECO:0000313" key="4">
    <source>
        <dbReference type="Proteomes" id="UP001497416"/>
    </source>
</evidence>
<evidence type="ECO:0000313" key="3">
    <source>
        <dbReference type="EMBL" id="CAL2090056.1"/>
    </source>
</evidence>
<evidence type="ECO:0008006" key="5">
    <source>
        <dbReference type="Google" id="ProtNLM"/>
    </source>
</evidence>
<name>A0ABM9P3Q6_9FLAO</name>
<evidence type="ECO:0000256" key="2">
    <source>
        <dbReference type="SAM" id="SignalP"/>
    </source>
</evidence>
<proteinExistence type="predicted"/>
<dbReference type="EMBL" id="CAXIXY010000005">
    <property type="protein sequence ID" value="CAL2090056.1"/>
    <property type="molecule type" value="Genomic_DNA"/>
</dbReference>
<organism evidence="3 4">
    <name type="scientific">Tenacibaculum platacis</name>
    <dbReference type="NCBI Taxonomy" id="3137852"/>
    <lineage>
        <taxon>Bacteria</taxon>
        <taxon>Pseudomonadati</taxon>
        <taxon>Bacteroidota</taxon>
        <taxon>Flavobacteriia</taxon>
        <taxon>Flavobacteriales</taxon>
        <taxon>Flavobacteriaceae</taxon>
        <taxon>Tenacibaculum</taxon>
    </lineage>
</organism>
<keyword evidence="2" id="KW-0732">Signal</keyword>
<feature type="compositionally biased region" description="Basic and acidic residues" evidence="1">
    <location>
        <begin position="182"/>
        <end position="192"/>
    </location>
</feature>
<feature type="region of interest" description="Disordered" evidence="1">
    <location>
        <begin position="182"/>
        <end position="210"/>
    </location>
</feature>
<accession>A0ABM9P3Q6</accession>
<comment type="caution">
    <text evidence="3">The sequence shown here is derived from an EMBL/GenBank/DDBJ whole genome shotgun (WGS) entry which is preliminary data.</text>
</comment>
<sequence length="210" mass="24063">MKTIKIVSLALLVSVVSFIGCQKDEDAVNPNVEVSSAERPYNALMYKEMISMLEHYDKTRKPVLENALGFEDTRINHYSIETLENYIKYVKQLSKEKGIEFTGINFVSGAYPENASHGVPNYQNIMLMPTTTINGKNIAFDPVQSSSEEVVTMKEMFAYYGYNWVYDSKEDYDNRKSVNKRLEENYKRRSSTEDLESSGSNFGGIRPPYH</sequence>